<feature type="coiled-coil region" evidence="8">
    <location>
        <begin position="371"/>
        <end position="405"/>
    </location>
</feature>
<accession>A0A367ZCZ0</accession>
<sequence>MAAGEPAWGEPATFSALIGQAAGLADQPALAIWAGHPDQTIDEGDSPSSTRDQGTASEAWGLAGPASPPLTVAEAVAQALAHHPRLEEARAGLAASRARVRQAQAAFWPSVVAAADYEEKDLPLSALGMGPLLRGPLTPPRLHSVVWRRGAGFRMPLWRGGRDQAALAAARLEQRGQEFALAEVETDLTALTIEAYIEVEKARELVQSAEEHEAATRAQLDRIARTVEAGLAVKYDRLQIEVRLEAARETRLVARHALETARTALNLARGAAPDAPVSTRPIVAFPLATGTLDELTADLLARHSGLQQARQRAAEARQLERWERAGHRPEATLQGSLSNYGADHPPRERGWTVTGTIEWKLFDGGWQQARVEEARQKRRQAEAAVADLERELRAALEKAWLAQESARQRLAVTRKGLELASEQMRLADIQREAGYLTVVDLLDKQAELTQARVAMIGARYDTYLSALALWRLTGRLSPDLVAAIDQAEP</sequence>
<evidence type="ECO:0000256" key="9">
    <source>
        <dbReference type="SAM" id="MobiDB-lite"/>
    </source>
</evidence>
<evidence type="ECO:0000313" key="10">
    <source>
        <dbReference type="EMBL" id="RCK75965.1"/>
    </source>
</evidence>
<protein>
    <submittedName>
        <fullName evidence="10">Outer membrane efflux protein</fullName>
    </submittedName>
</protein>
<dbReference type="Pfam" id="PF02321">
    <property type="entry name" value="OEP"/>
    <property type="match status" value="2"/>
</dbReference>
<feature type="region of interest" description="Disordered" evidence="9">
    <location>
        <begin position="37"/>
        <end position="64"/>
    </location>
</feature>
<evidence type="ECO:0000256" key="4">
    <source>
        <dbReference type="ARBA" id="ARBA00022452"/>
    </source>
</evidence>
<dbReference type="Proteomes" id="UP000252355">
    <property type="component" value="Unassembled WGS sequence"/>
</dbReference>
<evidence type="ECO:0000256" key="3">
    <source>
        <dbReference type="ARBA" id="ARBA00022448"/>
    </source>
</evidence>
<evidence type="ECO:0000256" key="1">
    <source>
        <dbReference type="ARBA" id="ARBA00004442"/>
    </source>
</evidence>
<dbReference type="GO" id="GO:0015562">
    <property type="term" value="F:efflux transmembrane transporter activity"/>
    <property type="evidence" value="ECO:0007669"/>
    <property type="project" value="InterPro"/>
</dbReference>
<dbReference type="AlphaFoldDB" id="A0A367ZCZ0"/>
<keyword evidence="8" id="KW-0175">Coiled coil</keyword>
<keyword evidence="5" id="KW-0812">Transmembrane</keyword>
<comment type="subcellular location">
    <subcellularLocation>
        <location evidence="1">Cell outer membrane</location>
    </subcellularLocation>
</comment>
<name>A0A367ZCZ0_9BACT</name>
<keyword evidence="7" id="KW-0998">Cell outer membrane</keyword>
<comment type="caution">
    <text evidence="10">The sequence shown here is derived from an EMBL/GenBank/DDBJ whole genome shotgun (WGS) entry which is preliminary data.</text>
</comment>
<keyword evidence="6" id="KW-0472">Membrane</keyword>
<dbReference type="PANTHER" id="PTHR30026:SF20">
    <property type="entry name" value="OUTER MEMBRANE PROTEIN TOLC"/>
    <property type="match status" value="1"/>
</dbReference>
<dbReference type="SUPFAM" id="SSF56954">
    <property type="entry name" value="Outer membrane efflux proteins (OEP)"/>
    <property type="match status" value="1"/>
</dbReference>
<dbReference type="GO" id="GO:0015288">
    <property type="term" value="F:porin activity"/>
    <property type="evidence" value="ECO:0007669"/>
    <property type="project" value="TreeGrafter"/>
</dbReference>
<organism evidence="10 11">
    <name type="scientific">Candidatus Ozemobacter sibiricus</name>
    <dbReference type="NCBI Taxonomy" id="2268124"/>
    <lineage>
        <taxon>Bacteria</taxon>
        <taxon>Candidatus Ozemobacteria</taxon>
        <taxon>Candidatus Ozemobacterales</taxon>
        <taxon>Candidatus Ozemobacteraceae</taxon>
        <taxon>Candidatus Ozemobacter</taxon>
    </lineage>
</organism>
<dbReference type="GO" id="GO:0009279">
    <property type="term" value="C:cell outer membrane"/>
    <property type="evidence" value="ECO:0007669"/>
    <property type="project" value="UniProtKB-SubCell"/>
</dbReference>
<evidence type="ECO:0000256" key="2">
    <source>
        <dbReference type="ARBA" id="ARBA00007613"/>
    </source>
</evidence>
<comment type="similarity">
    <text evidence="2">Belongs to the outer membrane factor (OMF) (TC 1.B.17) family.</text>
</comment>
<dbReference type="Gene3D" id="1.20.1600.10">
    <property type="entry name" value="Outer membrane efflux proteins (OEP)"/>
    <property type="match status" value="1"/>
</dbReference>
<evidence type="ECO:0000256" key="8">
    <source>
        <dbReference type="SAM" id="Coils"/>
    </source>
</evidence>
<evidence type="ECO:0000256" key="7">
    <source>
        <dbReference type="ARBA" id="ARBA00023237"/>
    </source>
</evidence>
<dbReference type="InterPro" id="IPR051906">
    <property type="entry name" value="TolC-like"/>
</dbReference>
<keyword evidence="3" id="KW-0813">Transport</keyword>
<dbReference type="PANTHER" id="PTHR30026">
    <property type="entry name" value="OUTER MEMBRANE PROTEIN TOLC"/>
    <property type="match status" value="1"/>
</dbReference>
<proteinExistence type="inferred from homology"/>
<dbReference type="InterPro" id="IPR003423">
    <property type="entry name" value="OMP_efflux"/>
</dbReference>
<dbReference type="EMBL" id="QOQW01000037">
    <property type="protein sequence ID" value="RCK75965.1"/>
    <property type="molecule type" value="Genomic_DNA"/>
</dbReference>
<evidence type="ECO:0000313" key="11">
    <source>
        <dbReference type="Proteomes" id="UP000252355"/>
    </source>
</evidence>
<reference evidence="10 11" key="1">
    <citation type="submission" date="2018-05" db="EMBL/GenBank/DDBJ databases">
        <title>A metagenomic window into the 2 km-deep terrestrial subsurface aquifer revealed taxonomically and functionally diverse microbial community comprising novel uncultured bacterial lineages.</title>
        <authorList>
            <person name="Kadnikov V.V."/>
            <person name="Mardanov A.V."/>
            <person name="Beletsky A.V."/>
            <person name="Banks D."/>
            <person name="Pimenov N.V."/>
            <person name="Frank Y.A."/>
            <person name="Karnachuk O.V."/>
            <person name="Ravin N.V."/>
        </authorList>
    </citation>
    <scope>NUCLEOTIDE SEQUENCE [LARGE SCALE GENOMIC DNA]</scope>
    <source>
        <strain evidence="10">BY5</strain>
    </source>
</reference>
<gene>
    <name evidence="10" type="ORF">OZSIB_3695</name>
</gene>
<dbReference type="GO" id="GO:1990281">
    <property type="term" value="C:efflux pump complex"/>
    <property type="evidence" value="ECO:0007669"/>
    <property type="project" value="TreeGrafter"/>
</dbReference>
<evidence type="ECO:0000256" key="5">
    <source>
        <dbReference type="ARBA" id="ARBA00022692"/>
    </source>
</evidence>
<feature type="compositionally biased region" description="Polar residues" evidence="9">
    <location>
        <begin position="46"/>
        <end position="56"/>
    </location>
</feature>
<evidence type="ECO:0000256" key="6">
    <source>
        <dbReference type="ARBA" id="ARBA00023136"/>
    </source>
</evidence>
<keyword evidence="4" id="KW-1134">Transmembrane beta strand</keyword>